<comment type="caution">
    <text evidence="2">The sequence shown here is derived from an EMBL/GenBank/DDBJ whole genome shotgun (WGS) entry which is preliminary data.</text>
</comment>
<reference evidence="2" key="1">
    <citation type="submission" date="2023-05" db="EMBL/GenBank/DDBJ databases">
        <title>Mariniplasma microaerophilum sp. nov., a novel anaerobic mollicute isolated from terrestrial mud volcano, Taman Peninsula, Russia.</title>
        <authorList>
            <person name="Khomyakova M.A."/>
            <person name="Merkel A.Y."/>
            <person name="Slobodkin A.I."/>
        </authorList>
    </citation>
    <scope>NUCLEOTIDE SEQUENCE</scope>
    <source>
        <strain evidence="2">M4Ah</strain>
    </source>
</reference>
<keyword evidence="1" id="KW-0472">Membrane</keyword>
<keyword evidence="1" id="KW-0812">Transmembrane</keyword>
<evidence type="ECO:0000313" key="2">
    <source>
        <dbReference type="EMBL" id="MDI6451978.1"/>
    </source>
</evidence>
<protein>
    <submittedName>
        <fullName evidence="2">Uncharacterized protein</fullName>
    </submittedName>
</protein>
<feature type="transmembrane region" description="Helical" evidence="1">
    <location>
        <begin position="5"/>
        <end position="22"/>
    </location>
</feature>
<keyword evidence="1" id="KW-1133">Transmembrane helix</keyword>
<name>A0AAW6UAK8_9MOLU</name>
<organism evidence="2 3">
    <name type="scientific">Peloplasma aerotolerans</name>
    <dbReference type="NCBI Taxonomy" id="3044389"/>
    <lineage>
        <taxon>Bacteria</taxon>
        <taxon>Bacillati</taxon>
        <taxon>Mycoplasmatota</taxon>
        <taxon>Mollicutes</taxon>
        <taxon>Acholeplasmatales</taxon>
        <taxon>Acholeplasmataceae</taxon>
        <taxon>Peloplasma</taxon>
    </lineage>
</organism>
<dbReference type="AlphaFoldDB" id="A0AAW6UAK8"/>
<accession>A0AAW6UAK8</accession>
<dbReference type="RefSeq" id="WP_282838358.1">
    <property type="nucleotide sequence ID" value="NZ_JASCXW010000001.1"/>
</dbReference>
<proteinExistence type="predicted"/>
<evidence type="ECO:0000256" key="1">
    <source>
        <dbReference type="SAM" id="Phobius"/>
    </source>
</evidence>
<dbReference type="EMBL" id="JASCXW010000001">
    <property type="protein sequence ID" value="MDI6451978.1"/>
    <property type="molecule type" value="Genomic_DNA"/>
</dbReference>
<sequence length="259" mass="30332">MKNMIFYITVIMLSGLMIVVMMNNQEKVSPKVITVSKSYAYHYDSNQSIEIPIYLNQADHPLSDLSSYSMVYIANEDATKKLELDLIKVLEGHHESYLNETYLLYTLIFNMPYLDNLFEIADCFIHIDLINDDSYELMIGTFSLYHIQTSSKNLEWTSLSGMKQEHSFLSRLNKIIIEYATITETIDYIEISPHIETTFELKDNQLIIYIENDNYLLDNVPVIIHYANNEQQVIENFRYIIDYHILKESGMLINLYALN</sequence>
<evidence type="ECO:0000313" key="3">
    <source>
        <dbReference type="Proteomes" id="UP001431532"/>
    </source>
</evidence>
<keyword evidence="3" id="KW-1185">Reference proteome</keyword>
<gene>
    <name evidence="2" type="ORF">QJ521_00245</name>
</gene>
<dbReference type="Proteomes" id="UP001431532">
    <property type="component" value="Unassembled WGS sequence"/>
</dbReference>